<reference evidence="2 3" key="2">
    <citation type="submission" date="2011-10" db="EMBL/GenBank/DDBJ databases">
        <title>The Genome Sequence of Simonsiella muelleri ATCC 29453.</title>
        <authorList>
            <consortium name="The Broad Institute Genome Sequencing Platform"/>
            <consortium name="The Broad Institute Genome Sequencing Center for Infectious Disease"/>
            <person name="Earl A."/>
            <person name="Ward D."/>
            <person name="Feldgarden M."/>
            <person name="Gevers D."/>
            <person name="Izard J."/>
            <person name="Baranova O.V."/>
            <person name="Blanton J.M."/>
            <person name="Tanner A.C."/>
            <person name="Dewhirst F."/>
            <person name="Young S.K."/>
            <person name="Zeng Q."/>
            <person name="Gargeya S."/>
            <person name="Fitzgerald M."/>
            <person name="Haas B."/>
            <person name="Abouelleil A."/>
            <person name="Alvarado L."/>
            <person name="Arachchi H.M."/>
            <person name="Berlin A."/>
            <person name="Brown A."/>
            <person name="Chapman S.B."/>
            <person name="Chen Z."/>
            <person name="Dunbar C."/>
            <person name="Freedman E."/>
            <person name="Gearin G."/>
            <person name="Goldberg J."/>
            <person name="Griggs A."/>
            <person name="Gujja S."/>
            <person name="Heiman D."/>
            <person name="Howarth C."/>
            <person name="Larson L."/>
            <person name="Lui A."/>
            <person name="MacDonald P.J.P."/>
            <person name="Montmayeur A."/>
            <person name="Murphy C."/>
            <person name="Neiman D."/>
            <person name="Pearson M."/>
            <person name="Priest M."/>
            <person name="Roberts A."/>
            <person name="Saif S."/>
            <person name="Shea T."/>
            <person name="Shenoy N."/>
            <person name="Sisk P."/>
            <person name="Stolte C."/>
            <person name="Sykes S."/>
            <person name="Wortman J."/>
            <person name="Nusbaum C."/>
            <person name="Birren B."/>
        </authorList>
    </citation>
    <scope>NUCLEOTIDE SEQUENCE [LARGE SCALE GENOMIC DNA]</scope>
    <source>
        <strain evidence="2 3">ATCC 29453</strain>
    </source>
</reference>
<organism evidence="2 3">
    <name type="scientific">Simonsiella muelleri ATCC 29453</name>
    <dbReference type="NCBI Taxonomy" id="641147"/>
    <lineage>
        <taxon>Bacteria</taxon>
        <taxon>Pseudomonadati</taxon>
        <taxon>Pseudomonadota</taxon>
        <taxon>Betaproteobacteria</taxon>
        <taxon>Neisseriales</taxon>
        <taxon>Neisseriaceae</taxon>
        <taxon>Simonsiella</taxon>
    </lineage>
</organism>
<dbReference type="SUPFAM" id="SSF55785">
    <property type="entry name" value="PYP-like sensor domain (PAS domain)"/>
    <property type="match status" value="1"/>
</dbReference>
<evidence type="ECO:0000313" key="3">
    <source>
        <dbReference type="Proteomes" id="UP000017813"/>
    </source>
</evidence>
<evidence type="ECO:0000259" key="1">
    <source>
        <dbReference type="PROSITE" id="PS50112"/>
    </source>
</evidence>
<dbReference type="InterPro" id="IPR035965">
    <property type="entry name" value="PAS-like_dom_sf"/>
</dbReference>
<dbReference type="RefSeq" id="WP_002641615.1">
    <property type="nucleotide sequence ID" value="NZ_CP019448.1"/>
</dbReference>
<dbReference type="Pfam" id="PF08447">
    <property type="entry name" value="PAS_3"/>
    <property type="match status" value="1"/>
</dbReference>
<name>V9HDL1_9NEIS</name>
<dbReference type="Gene3D" id="3.30.450.20">
    <property type="entry name" value="PAS domain"/>
    <property type="match status" value="1"/>
</dbReference>
<protein>
    <submittedName>
        <fullName evidence="2">PAS domain S-box protein</fullName>
    </submittedName>
</protein>
<sequence>MKFSAERLVQPLMPTPTKPYSIHKMKNFYGENYLAYVTDEEFFFPDGCLITSCTDLDGYITHANEAFVIMSGWERSELIGAPHSILRHPDMPAVAFKGLWDTLARGEKWHGYVKNLRKDGGFYWVYATVIPNIRKGEMRGYTSVRRKPSREKIAEMSALYAKLRAETA</sequence>
<dbReference type="Proteomes" id="UP000017813">
    <property type="component" value="Unassembled WGS sequence"/>
</dbReference>
<gene>
    <name evidence="2" type="ORF">HMPREF9021_00836</name>
</gene>
<accession>V9HDL1</accession>
<dbReference type="STRING" id="641147.HMPREF9021_00836"/>
<dbReference type="PROSITE" id="PS50112">
    <property type="entry name" value="PAS"/>
    <property type="match status" value="1"/>
</dbReference>
<dbReference type="EMBL" id="ADCY02000016">
    <property type="protein sequence ID" value="EFG31565.1"/>
    <property type="molecule type" value="Genomic_DNA"/>
</dbReference>
<dbReference type="AlphaFoldDB" id="V9HDL1"/>
<comment type="caution">
    <text evidence="2">The sequence shown here is derived from an EMBL/GenBank/DDBJ whole genome shotgun (WGS) entry which is preliminary data.</text>
</comment>
<keyword evidence="3" id="KW-1185">Reference proteome</keyword>
<dbReference type="CDD" id="cd00130">
    <property type="entry name" value="PAS"/>
    <property type="match status" value="1"/>
</dbReference>
<reference evidence="2 3" key="1">
    <citation type="submission" date="2010-03" db="EMBL/GenBank/DDBJ databases">
        <authorList>
            <consortium name="The Broad Institute Genome Sequencing Platform"/>
            <person name="Ward D."/>
            <person name="Earl A."/>
            <person name="Feldgarden M."/>
            <person name="Gevers D."/>
            <person name="Young S."/>
            <person name="Zeng Q."/>
            <person name="Koehrsen M."/>
            <person name="Alvarado L."/>
            <person name="Berlin A.M."/>
            <person name="Borenstein D."/>
            <person name="Chapman S.B."/>
            <person name="Chen Z."/>
            <person name="Engels R."/>
            <person name="Freedman E."/>
            <person name="Gellesch M."/>
            <person name="Goldberg J."/>
            <person name="Griggs A."/>
            <person name="Gujja S."/>
            <person name="Heilman E.R."/>
            <person name="Heiman D.I."/>
            <person name="Hepburn T.A."/>
            <person name="Howarth C."/>
            <person name="Jen D."/>
            <person name="Larson L."/>
            <person name="Mehta T."/>
            <person name="Park D."/>
            <person name="Pearson M."/>
            <person name="Richards J."/>
            <person name="Roberts A."/>
            <person name="Saif S."/>
            <person name="Shea T.D."/>
            <person name="Shenoy N."/>
            <person name="Sisk P."/>
            <person name="Stolte C."/>
            <person name="Sykes S.N."/>
            <person name="Walk T."/>
            <person name="White J."/>
            <person name="Yandava C."/>
            <person name="Izard J."/>
            <person name="Baranova O.V."/>
            <person name="Blanton J.M."/>
            <person name="Tanner A.C."/>
            <person name="Dewhirst F."/>
            <person name="Haas B."/>
            <person name="Nusbaum C."/>
            <person name="Birren B."/>
        </authorList>
    </citation>
    <scope>NUCLEOTIDE SEQUENCE [LARGE SCALE GENOMIC DNA]</scope>
    <source>
        <strain evidence="2 3">ATCC 29453</strain>
    </source>
</reference>
<dbReference type="InterPro" id="IPR000014">
    <property type="entry name" value="PAS"/>
</dbReference>
<feature type="domain" description="PAS" evidence="1">
    <location>
        <begin position="55"/>
        <end position="90"/>
    </location>
</feature>
<proteinExistence type="predicted"/>
<evidence type="ECO:0000313" key="2">
    <source>
        <dbReference type="EMBL" id="EFG31565.1"/>
    </source>
</evidence>
<dbReference type="HOGENOM" id="CLU_097884_2_0_4"/>
<dbReference type="eggNOG" id="COG0840">
    <property type="taxonomic scope" value="Bacteria"/>
</dbReference>
<dbReference type="NCBIfam" id="TIGR00229">
    <property type="entry name" value="sensory_box"/>
    <property type="match status" value="1"/>
</dbReference>
<dbReference type="InterPro" id="IPR013655">
    <property type="entry name" value="PAS_fold_3"/>
</dbReference>